<evidence type="ECO:0000313" key="3">
    <source>
        <dbReference type="EMBL" id="ORY61014.1"/>
    </source>
</evidence>
<feature type="compositionally biased region" description="Low complexity" evidence="2">
    <location>
        <begin position="1"/>
        <end position="15"/>
    </location>
</feature>
<protein>
    <submittedName>
        <fullName evidence="3">Uncharacterized protein</fullName>
    </submittedName>
</protein>
<keyword evidence="4" id="KW-1185">Reference proteome</keyword>
<dbReference type="RefSeq" id="XP_040713241.1">
    <property type="nucleotide sequence ID" value="XM_040864925.1"/>
</dbReference>
<gene>
    <name evidence="3" type="ORF">BCR38DRAFT_50567</name>
</gene>
<dbReference type="OrthoDB" id="47007at2759"/>
<sequence>MVSSSQATTASESSSNTDGLDASLPSPPGPALTPSSCSTTARDLPATATWIHAGQSRSLSDLRFDFIYDTLSHDAFFKLRLKVAMLKSKTKPKPRGKPNKGTKGNQSTTLFILVPPERIQRLTLGDHEKQFGVDTVCLRFDLINPAKIVGPKQQPEKEQVLDACGKEGSDVLDALQSLAQATSLAVYTTLSSRTLASSRLQMLCADATEGRLKSDAGQANLSSLYGGTGGDVMCTSAPADDNPPSYHEAGPGPPMPPSICAGSHKRQRGISDTGSVEMMQEIKQMREWKSEWRAELRTEMDQMRAEIKSEVRAEVEAEITTKFEVKWKKVREDLKSIRDKLDELDHDHEELTKQLGDVIDEVDIKVENAVDVGMQSVRDTLRDATLSIDF</sequence>
<accession>A0A1Y2DPD7</accession>
<keyword evidence="1" id="KW-0175">Coiled coil</keyword>
<evidence type="ECO:0000313" key="4">
    <source>
        <dbReference type="Proteomes" id="UP000193689"/>
    </source>
</evidence>
<dbReference type="Proteomes" id="UP000193689">
    <property type="component" value="Unassembled WGS sequence"/>
</dbReference>
<dbReference type="InParanoid" id="A0A1Y2DPD7"/>
<dbReference type="EMBL" id="MCFJ01000011">
    <property type="protein sequence ID" value="ORY61014.1"/>
    <property type="molecule type" value="Genomic_DNA"/>
</dbReference>
<evidence type="ECO:0000256" key="1">
    <source>
        <dbReference type="SAM" id="Coils"/>
    </source>
</evidence>
<dbReference type="GeneID" id="63781137"/>
<proteinExistence type="predicted"/>
<feature type="region of interest" description="Disordered" evidence="2">
    <location>
        <begin position="1"/>
        <end position="39"/>
    </location>
</feature>
<dbReference type="AlphaFoldDB" id="A0A1Y2DPD7"/>
<reference evidence="3 4" key="1">
    <citation type="submission" date="2016-07" db="EMBL/GenBank/DDBJ databases">
        <title>Pervasive Adenine N6-methylation of Active Genes in Fungi.</title>
        <authorList>
            <consortium name="DOE Joint Genome Institute"/>
            <person name="Mondo S.J."/>
            <person name="Dannebaum R.O."/>
            <person name="Kuo R.C."/>
            <person name="Labutti K."/>
            <person name="Haridas S."/>
            <person name="Kuo A."/>
            <person name="Salamov A."/>
            <person name="Ahrendt S.R."/>
            <person name="Lipzen A."/>
            <person name="Sullivan W."/>
            <person name="Andreopoulos W.B."/>
            <person name="Clum A."/>
            <person name="Lindquist E."/>
            <person name="Daum C."/>
            <person name="Ramamoorthy G.K."/>
            <person name="Gryganskyi A."/>
            <person name="Culley D."/>
            <person name="Magnuson J.K."/>
            <person name="James T.Y."/>
            <person name="O'Malley M.A."/>
            <person name="Stajich J.E."/>
            <person name="Spatafora J.W."/>
            <person name="Visel A."/>
            <person name="Grigoriev I.V."/>
        </authorList>
    </citation>
    <scope>NUCLEOTIDE SEQUENCE [LARGE SCALE GENOMIC DNA]</scope>
    <source>
        <strain evidence="3 4">CBS 129021</strain>
    </source>
</reference>
<comment type="caution">
    <text evidence="3">The sequence shown here is derived from an EMBL/GenBank/DDBJ whole genome shotgun (WGS) entry which is preliminary data.</text>
</comment>
<dbReference type="STRING" id="1141098.A0A1Y2DPD7"/>
<organism evidence="3 4">
    <name type="scientific">Pseudomassariella vexata</name>
    <dbReference type="NCBI Taxonomy" id="1141098"/>
    <lineage>
        <taxon>Eukaryota</taxon>
        <taxon>Fungi</taxon>
        <taxon>Dikarya</taxon>
        <taxon>Ascomycota</taxon>
        <taxon>Pezizomycotina</taxon>
        <taxon>Sordariomycetes</taxon>
        <taxon>Xylariomycetidae</taxon>
        <taxon>Amphisphaeriales</taxon>
        <taxon>Pseudomassariaceae</taxon>
        <taxon>Pseudomassariella</taxon>
    </lineage>
</organism>
<evidence type="ECO:0000256" key="2">
    <source>
        <dbReference type="SAM" id="MobiDB-lite"/>
    </source>
</evidence>
<name>A0A1Y2DPD7_9PEZI</name>
<feature type="coiled-coil region" evidence="1">
    <location>
        <begin position="293"/>
        <end position="361"/>
    </location>
</feature>